<feature type="compositionally biased region" description="Polar residues" evidence="6">
    <location>
        <begin position="888"/>
        <end position="921"/>
    </location>
</feature>
<keyword evidence="4 7" id="KW-0472">Membrane</keyword>
<sequence length="978" mass="105844">MAAFSSASATAIALAALSGCCVLGRLLTRIAFVHHVGPEDCLIVLAWAAAVALAAVTQQQNHTVSTTGQSDEEQVRLISLLRQLWSTNITYNLAVLLLKDSLLFQYLRFSIDVGYRRACWALGSIITGYGLSALLVGIFSCQPVAYSWNSNIHGGKCVDFLAFWLFNASFNSATDIIVCVLPIPVLKALQLPRHQLGILAGVFLLGAFVCVASIIRIFAVYRATAHNHTDPAIAIWSAVEVNIGIICACLPSLRHPITQYWPRIQARHYRRTPHESLPDTDASINLTRLKYSGPVVKCLERNLSRSSSLQSKGESTSSSQPTLSGDMDATATATAFALDDSTPYSATAGPSGPASNDNSYSQHSEAADPWKSSWPMISTVTEINVSEDDGESGQEDGTTEHINPLPLPAVPLPGARPLGPRPPALQKQPNSSGPPPAVAPPPPVVLRSHKLSKSKGLGSSRPVFPMACIPESSGTSTPDIVGEGEEVDGDQHHDGGHEDNPNDRDQADHDRHQHGEDDHDHIHDHEYQHDTNNQSHYPSRRYSHRLTDEPTIVIPPQHSISQSYPYTHPQSPGSPSSTYTSTSITTVSSHNTNSVTPWATTDWAKGSATRASKTYSYEILGGPRALEASSLWASSQPSAAGSIATIASHSTSAKSPSFSTSTPTAIPVAAAMTTTTPISTPIKSTPTPTSPLAKVMSRTKSRTKSKSSPTSETTASAAVTLDYTHDKDIDTGNKNDIENEYRNVNVMPYANHGYAPASPVRPGSNQPQTQTQNQTQTQTQTPSPYSRFGPRPTYPHTQTQTPTQTPAKTHTPTHTPMPKSKSKSGPGTPHVSRPALAQTSPGAGLGVNLNLALKLGPFQPKPSNQYPHMSPLRGAGVGADMGMGMSLGTDTSPDSCYSESDTYPQSDASLANSNSKANVQMTDKYAREQMRREQERARRKRRERERELERMQEREMQRTKRERDWDSGERPLGPREMR</sequence>
<gene>
    <name evidence="9" type="ORF">A1O1_05147</name>
</gene>
<proteinExistence type="inferred from homology"/>
<dbReference type="GO" id="GO:0016020">
    <property type="term" value="C:membrane"/>
    <property type="evidence" value="ECO:0007669"/>
    <property type="project" value="UniProtKB-SubCell"/>
</dbReference>
<organism evidence="9 10">
    <name type="scientific">Capronia coronata CBS 617.96</name>
    <dbReference type="NCBI Taxonomy" id="1182541"/>
    <lineage>
        <taxon>Eukaryota</taxon>
        <taxon>Fungi</taxon>
        <taxon>Dikarya</taxon>
        <taxon>Ascomycota</taxon>
        <taxon>Pezizomycotina</taxon>
        <taxon>Eurotiomycetes</taxon>
        <taxon>Chaetothyriomycetidae</taxon>
        <taxon>Chaetothyriales</taxon>
        <taxon>Herpotrichiellaceae</taxon>
        <taxon>Capronia</taxon>
    </lineage>
</organism>
<comment type="caution">
    <text evidence="9">The sequence shown here is derived from an EMBL/GenBank/DDBJ whole genome shotgun (WGS) entry which is preliminary data.</text>
</comment>
<feature type="compositionally biased region" description="Pro residues" evidence="6">
    <location>
        <begin position="432"/>
        <end position="444"/>
    </location>
</feature>
<keyword evidence="10" id="KW-1185">Reference proteome</keyword>
<feature type="compositionally biased region" description="Polar residues" evidence="6">
    <location>
        <begin position="306"/>
        <end position="323"/>
    </location>
</feature>
<protein>
    <recommendedName>
        <fullName evidence="8">Rhodopsin domain-containing protein</fullName>
    </recommendedName>
</protein>
<dbReference type="AlphaFoldDB" id="W9Y5V9"/>
<dbReference type="InterPro" id="IPR049326">
    <property type="entry name" value="Rhodopsin_dom_fungi"/>
</dbReference>
<dbReference type="Pfam" id="PF20684">
    <property type="entry name" value="Fung_rhodopsin"/>
    <property type="match status" value="1"/>
</dbReference>
<dbReference type="eggNOG" id="ENOG502S025">
    <property type="taxonomic scope" value="Eukaryota"/>
</dbReference>
<evidence type="ECO:0000256" key="4">
    <source>
        <dbReference type="ARBA" id="ARBA00023136"/>
    </source>
</evidence>
<dbReference type="PANTHER" id="PTHR33048:SF47">
    <property type="entry name" value="INTEGRAL MEMBRANE PROTEIN-RELATED"/>
    <property type="match status" value="1"/>
</dbReference>
<evidence type="ECO:0000256" key="1">
    <source>
        <dbReference type="ARBA" id="ARBA00004141"/>
    </source>
</evidence>
<keyword evidence="3 7" id="KW-1133">Transmembrane helix</keyword>
<dbReference type="RefSeq" id="XP_007724223.1">
    <property type="nucleotide sequence ID" value="XM_007726033.1"/>
</dbReference>
<feature type="compositionally biased region" description="Low complexity" evidence="6">
    <location>
        <begin position="765"/>
        <end position="782"/>
    </location>
</feature>
<dbReference type="GeneID" id="19160022"/>
<feature type="compositionally biased region" description="Low complexity" evidence="6">
    <location>
        <begin position="571"/>
        <end position="593"/>
    </location>
</feature>
<feature type="domain" description="Rhodopsin" evidence="8">
    <location>
        <begin position="25"/>
        <end position="258"/>
    </location>
</feature>
<feature type="region of interest" description="Disordered" evidence="6">
    <location>
        <begin position="750"/>
        <end position="842"/>
    </location>
</feature>
<feature type="compositionally biased region" description="Low complexity" evidence="6">
    <location>
        <begin position="706"/>
        <end position="719"/>
    </location>
</feature>
<comment type="subcellular location">
    <subcellularLocation>
        <location evidence="1">Membrane</location>
        <topology evidence="1">Multi-pass membrane protein</topology>
    </subcellularLocation>
</comment>
<dbReference type="EMBL" id="AMWN01000004">
    <property type="protein sequence ID" value="EXJ88217.1"/>
    <property type="molecule type" value="Genomic_DNA"/>
</dbReference>
<keyword evidence="2 7" id="KW-0812">Transmembrane</keyword>
<evidence type="ECO:0000259" key="8">
    <source>
        <dbReference type="Pfam" id="PF20684"/>
    </source>
</evidence>
<feature type="compositionally biased region" description="Basic and acidic residues" evidence="6">
    <location>
        <begin position="489"/>
        <end position="529"/>
    </location>
</feature>
<evidence type="ECO:0000256" key="7">
    <source>
        <dbReference type="SAM" id="Phobius"/>
    </source>
</evidence>
<evidence type="ECO:0000256" key="6">
    <source>
        <dbReference type="SAM" id="MobiDB-lite"/>
    </source>
</evidence>
<name>W9Y5V9_9EURO</name>
<evidence type="ECO:0000256" key="5">
    <source>
        <dbReference type="ARBA" id="ARBA00038359"/>
    </source>
</evidence>
<dbReference type="Proteomes" id="UP000019484">
    <property type="component" value="Unassembled WGS sequence"/>
</dbReference>
<comment type="similarity">
    <text evidence="5">Belongs to the SAT4 family.</text>
</comment>
<feature type="transmembrane region" description="Helical" evidence="7">
    <location>
        <begin position="160"/>
        <end position="186"/>
    </location>
</feature>
<feature type="region of interest" description="Disordered" evidence="6">
    <location>
        <begin position="341"/>
        <end position="374"/>
    </location>
</feature>
<feature type="transmembrane region" description="Helical" evidence="7">
    <location>
        <begin position="119"/>
        <end position="140"/>
    </location>
</feature>
<feature type="region of interest" description="Disordered" evidence="6">
    <location>
        <begin position="386"/>
        <end position="539"/>
    </location>
</feature>
<evidence type="ECO:0000256" key="2">
    <source>
        <dbReference type="ARBA" id="ARBA00022692"/>
    </source>
</evidence>
<evidence type="ECO:0000313" key="10">
    <source>
        <dbReference type="Proteomes" id="UP000019484"/>
    </source>
</evidence>
<feature type="transmembrane region" description="Helical" evidence="7">
    <location>
        <begin position="198"/>
        <end position="221"/>
    </location>
</feature>
<feature type="compositionally biased region" description="Basic and acidic residues" evidence="6">
    <location>
        <begin position="944"/>
        <end position="978"/>
    </location>
</feature>
<accession>W9Y5V9</accession>
<feature type="compositionally biased region" description="Polar residues" evidence="6">
    <location>
        <begin position="558"/>
        <end position="570"/>
    </location>
</feature>
<reference evidence="9 10" key="1">
    <citation type="submission" date="2013-03" db="EMBL/GenBank/DDBJ databases">
        <title>The Genome Sequence of Capronia coronata CBS 617.96.</title>
        <authorList>
            <consortium name="The Broad Institute Genomics Platform"/>
            <person name="Cuomo C."/>
            <person name="de Hoog S."/>
            <person name="Gorbushina A."/>
            <person name="Walker B."/>
            <person name="Young S.K."/>
            <person name="Zeng Q."/>
            <person name="Gargeya S."/>
            <person name="Fitzgerald M."/>
            <person name="Haas B."/>
            <person name="Abouelleil A."/>
            <person name="Allen A.W."/>
            <person name="Alvarado L."/>
            <person name="Arachchi H.M."/>
            <person name="Berlin A.M."/>
            <person name="Chapman S.B."/>
            <person name="Gainer-Dewar J."/>
            <person name="Goldberg J."/>
            <person name="Griggs A."/>
            <person name="Gujja S."/>
            <person name="Hansen M."/>
            <person name="Howarth C."/>
            <person name="Imamovic A."/>
            <person name="Ireland A."/>
            <person name="Larimer J."/>
            <person name="McCowan C."/>
            <person name="Murphy C."/>
            <person name="Pearson M."/>
            <person name="Poon T.W."/>
            <person name="Priest M."/>
            <person name="Roberts A."/>
            <person name="Saif S."/>
            <person name="Shea T."/>
            <person name="Sisk P."/>
            <person name="Sykes S."/>
            <person name="Wortman J."/>
            <person name="Nusbaum C."/>
            <person name="Birren B."/>
        </authorList>
    </citation>
    <scope>NUCLEOTIDE SEQUENCE [LARGE SCALE GENOMIC DNA]</scope>
    <source>
        <strain evidence="9 10">CBS 617.96</strain>
    </source>
</reference>
<dbReference type="HOGENOM" id="CLU_017318_0_0_1"/>
<evidence type="ECO:0000313" key="9">
    <source>
        <dbReference type="EMBL" id="EXJ88217.1"/>
    </source>
</evidence>
<dbReference type="STRING" id="1182541.W9Y5V9"/>
<feature type="compositionally biased region" description="Low complexity" evidence="6">
    <location>
        <begin position="790"/>
        <end position="818"/>
    </location>
</feature>
<feature type="region of interest" description="Disordered" evidence="6">
    <location>
        <begin position="556"/>
        <end position="593"/>
    </location>
</feature>
<feature type="compositionally biased region" description="Basic and acidic residues" evidence="6">
    <location>
        <begin position="924"/>
        <end position="936"/>
    </location>
</feature>
<feature type="region of interest" description="Disordered" evidence="6">
    <location>
        <begin position="887"/>
        <end position="978"/>
    </location>
</feature>
<feature type="compositionally biased region" description="Polar residues" evidence="6">
    <location>
        <begin position="353"/>
        <end position="364"/>
    </location>
</feature>
<feature type="region of interest" description="Disordered" evidence="6">
    <location>
        <begin position="306"/>
        <end position="326"/>
    </location>
</feature>
<dbReference type="OrthoDB" id="4120061at2759"/>
<evidence type="ECO:0000256" key="3">
    <source>
        <dbReference type="ARBA" id="ARBA00022989"/>
    </source>
</evidence>
<dbReference type="PANTHER" id="PTHR33048">
    <property type="entry name" value="PTH11-LIKE INTEGRAL MEMBRANE PROTEIN (AFU_ORTHOLOGUE AFUA_5G11245)"/>
    <property type="match status" value="1"/>
</dbReference>
<dbReference type="InterPro" id="IPR052337">
    <property type="entry name" value="SAT4-like"/>
</dbReference>
<feature type="compositionally biased region" description="Low complexity" evidence="6">
    <location>
        <begin position="677"/>
        <end position="691"/>
    </location>
</feature>
<feature type="region of interest" description="Disordered" evidence="6">
    <location>
        <begin position="677"/>
        <end position="719"/>
    </location>
</feature>